<dbReference type="EnsemblMetazoa" id="GAUT033880-RA">
    <property type="protein sequence ID" value="GAUT033880-PA"/>
    <property type="gene ID" value="GAUT033880"/>
</dbReference>
<dbReference type="VEuPathDB" id="VectorBase:GAUT033880"/>
<dbReference type="Proteomes" id="UP000078200">
    <property type="component" value="Unassembled WGS sequence"/>
</dbReference>
<dbReference type="AlphaFoldDB" id="A0A1A9VDL9"/>
<organism evidence="2 3">
    <name type="scientific">Glossina austeni</name>
    <name type="common">Savannah tsetse fly</name>
    <dbReference type="NCBI Taxonomy" id="7395"/>
    <lineage>
        <taxon>Eukaryota</taxon>
        <taxon>Metazoa</taxon>
        <taxon>Ecdysozoa</taxon>
        <taxon>Arthropoda</taxon>
        <taxon>Hexapoda</taxon>
        <taxon>Insecta</taxon>
        <taxon>Pterygota</taxon>
        <taxon>Neoptera</taxon>
        <taxon>Endopterygota</taxon>
        <taxon>Diptera</taxon>
        <taxon>Brachycera</taxon>
        <taxon>Muscomorpha</taxon>
        <taxon>Hippoboscoidea</taxon>
        <taxon>Glossinidae</taxon>
        <taxon>Glossina</taxon>
    </lineage>
</organism>
<feature type="domain" description="PiggyBac transposable element-derived protein" evidence="1">
    <location>
        <begin position="9"/>
        <end position="80"/>
    </location>
</feature>
<name>A0A1A9VDL9_GLOAU</name>
<dbReference type="STRING" id="7395.A0A1A9VDL9"/>
<accession>A0A1A9VDL9</accession>
<dbReference type="InterPro" id="IPR029526">
    <property type="entry name" value="PGBD"/>
</dbReference>
<protein>
    <submittedName>
        <fullName evidence="2">DDE_Tnp_1_7 domain-containing protein</fullName>
    </submittedName>
</protein>
<dbReference type="Pfam" id="PF13843">
    <property type="entry name" value="DDE_Tnp_1_7"/>
    <property type="match status" value="1"/>
</dbReference>
<sequence length="142" mass="16903">MDKRGRIFIRFDKRSQRSQRLKTDKFAMVSTVWNIFIENSQNCYRPGCNITIDEQLFPTKSPKNSVEIIDRQFLYFGHSYPPNDGDFETIENTIRKRDLLPIAFKKFTDMIDLLPSIYIPAVHHDYFQRLDCNERSSDFILI</sequence>
<keyword evidence="3" id="KW-1185">Reference proteome</keyword>
<evidence type="ECO:0000313" key="2">
    <source>
        <dbReference type="EnsemblMetazoa" id="GAUT033880-PA"/>
    </source>
</evidence>
<evidence type="ECO:0000259" key="1">
    <source>
        <dbReference type="Pfam" id="PF13843"/>
    </source>
</evidence>
<reference evidence="2" key="1">
    <citation type="submission" date="2020-05" db="UniProtKB">
        <authorList>
            <consortium name="EnsemblMetazoa"/>
        </authorList>
    </citation>
    <scope>IDENTIFICATION</scope>
    <source>
        <strain evidence="2">TTRI</strain>
    </source>
</reference>
<evidence type="ECO:0000313" key="3">
    <source>
        <dbReference type="Proteomes" id="UP000078200"/>
    </source>
</evidence>
<proteinExistence type="predicted"/>